<reference evidence="3" key="2">
    <citation type="submission" date="2015-01" db="EMBL/GenBank/DDBJ databases">
        <title>Evolutionary Origins and Diversification of the Mycorrhizal Mutualists.</title>
        <authorList>
            <consortium name="DOE Joint Genome Institute"/>
            <consortium name="Mycorrhizal Genomics Consortium"/>
            <person name="Kohler A."/>
            <person name="Kuo A."/>
            <person name="Nagy L.G."/>
            <person name="Floudas D."/>
            <person name="Copeland A."/>
            <person name="Barry K.W."/>
            <person name="Cichocki N."/>
            <person name="Veneault-Fourrey C."/>
            <person name="LaButti K."/>
            <person name="Lindquist E.A."/>
            <person name="Lipzen A."/>
            <person name="Lundell T."/>
            <person name="Morin E."/>
            <person name="Murat C."/>
            <person name="Riley R."/>
            <person name="Ohm R."/>
            <person name="Sun H."/>
            <person name="Tunlid A."/>
            <person name="Henrissat B."/>
            <person name="Grigoriev I.V."/>
            <person name="Hibbett D.S."/>
            <person name="Martin F."/>
        </authorList>
    </citation>
    <scope>NUCLEOTIDE SEQUENCE [LARGE SCALE GENOMIC DNA]</scope>
    <source>
        <strain evidence="3">LaAM-08-1</strain>
    </source>
</reference>
<protein>
    <recommendedName>
        <fullName evidence="1">HAT C-terminal dimerisation domain-containing protein</fullName>
    </recommendedName>
</protein>
<dbReference type="HOGENOM" id="CLU_009123_15_1_1"/>
<dbReference type="AlphaFoldDB" id="A0A0C9WKN7"/>
<dbReference type="InterPro" id="IPR012337">
    <property type="entry name" value="RNaseH-like_sf"/>
</dbReference>
<organism evidence="2 3">
    <name type="scientific">Laccaria amethystina LaAM-08-1</name>
    <dbReference type="NCBI Taxonomy" id="1095629"/>
    <lineage>
        <taxon>Eukaryota</taxon>
        <taxon>Fungi</taxon>
        <taxon>Dikarya</taxon>
        <taxon>Basidiomycota</taxon>
        <taxon>Agaricomycotina</taxon>
        <taxon>Agaricomycetes</taxon>
        <taxon>Agaricomycetidae</taxon>
        <taxon>Agaricales</taxon>
        <taxon>Agaricineae</taxon>
        <taxon>Hydnangiaceae</taxon>
        <taxon>Laccaria</taxon>
    </lineage>
</organism>
<evidence type="ECO:0000259" key="1">
    <source>
        <dbReference type="Pfam" id="PF05699"/>
    </source>
</evidence>
<dbReference type="GO" id="GO:0046983">
    <property type="term" value="F:protein dimerization activity"/>
    <property type="evidence" value="ECO:0007669"/>
    <property type="project" value="InterPro"/>
</dbReference>
<proteinExistence type="predicted"/>
<accession>A0A0C9WKN7</accession>
<sequence length="100" mass="11375">MYRIALDVLPVQASSVPSERMLSSSKETDTLRRNNLSPEIMEKLQILKFTFASERMDFDNKWVSTEEEISVSNVLPSCMDDLFTTRQLDTLELLLGSPCA</sequence>
<dbReference type="InterPro" id="IPR008906">
    <property type="entry name" value="HATC_C_dom"/>
</dbReference>
<evidence type="ECO:0000313" key="2">
    <source>
        <dbReference type="EMBL" id="KIJ89625.1"/>
    </source>
</evidence>
<reference evidence="2 3" key="1">
    <citation type="submission" date="2014-04" db="EMBL/GenBank/DDBJ databases">
        <authorList>
            <consortium name="DOE Joint Genome Institute"/>
            <person name="Kuo A."/>
            <person name="Kohler A."/>
            <person name="Nagy L.G."/>
            <person name="Floudas D."/>
            <person name="Copeland A."/>
            <person name="Barry K.W."/>
            <person name="Cichocki N."/>
            <person name="Veneault-Fourrey C."/>
            <person name="LaButti K."/>
            <person name="Lindquist E.A."/>
            <person name="Lipzen A."/>
            <person name="Lundell T."/>
            <person name="Morin E."/>
            <person name="Murat C."/>
            <person name="Sun H."/>
            <person name="Tunlid A."/>
            <person name="Henrissat B."/>
            <person name="Grigoriev I.V."/>
            <person name="Hibbett D.S."/>
            <person name="Martin F."/>
            <person name="Nordberg H.P."/>
            <person name="Cantor M.N."/>
            <person name="Hua S.X."/>
        </authorList>
    </citation>
    <scope>NUCLEOTIDE SEQUENCE [LARGE SCALE GENOMIC DNA]</scope>
    <source>
        <strain evidence="2 3">LaAM-08-1</strain>
    </source>
</reference>
<dbReference type="EMBL" id="KN839555">
    <property type="protein sequence ID" value="KIJ89625.1"/>
    <property type="molecule type" value="Genomic_DNA"/>
</dbReference>
<feature type="domain" description="HAT C-terminal dimerisation" evidence="1">
    <location>
        <begin position="1"/>
        <end position="48"/>
    </location>
</feature>
<evidence type="ECO:0000313" key="3">
    <source>
        <dbReference type="Proteomes" id="UP000054477"/>
    </source>
</evidence>
<gene>
    <name evidence="2" type="ORF">K443DRAFT_15928</name>
</gene>
<dbReference type="Pfam" id="PF05699">
    <property type="entry name" value="Dimer_Tnp_hAT"/>
    <property type="match status" value="1"/>
</dbReference>
<dbReference type="Proteomes" id="UP000054477">
    <property type="component" value="Unassembled WGS sequence"/>
</dbReference>
<name>A0A0C9WKN7_9AGAR</name>
<dbReference type="SUPFAM" id="SSF53098">
    <property type="entry name" value="Ribonuclease H-like"/>
    <property type="match status" value="1"/>
</dbReference>
<keyword evidence="3" id="KW-1185">Reference proteome</keyword>
<dbReference type="OrthoDB" id="3262464at2759"/>